<dbReference type="AlphaFoldDB" id="J0RYB3"/>
<dbReference type="HOGENOM" id="CLU_193607_0_0_2"/>
<dbReference type="STRING" id="28892.Metli_0569"/>
<sequence length="76" mass="8604">MKIYVRGRQKVGSGVKQPKFRVVAVTGGKEDGNHLKIEATHFRKAELEQVAKDVGAEIIYLEPIPEEERSGKRRED</sequence>
<proteinExistence type="predicted"/>
<dbReference type="EMBL" id="CM001555">
    <property type="protein sequence ID" value="EJG06536.1"/>
    <property type="molecule type" value="Genomic_DNA"/>
</dbReference>
<dbReference type="OrthoDB" id="114287at2157"/>
<keyword evidence="2" id="KW-1185">Reference proteome</keyword>
<dbReference type="Proteomes" id="UP000005095">
    <property type="component" value="Chromosome"/>
</dbReference>
<dbReference type="RefSeq" id="WP_004037819.1">
    <property type="nucleotide sequence ID" value="NZ_CM001555.1"/>
</dbReference>
<accession>J0RYB3</accession>
<organism evidence="1 2">
    <name type="scientific">Methanofollis liminatans DSM 4140</name>
    <dbReference type="NCBI Taxonomy" id="28892"/>
    <lineage>
        <taxon>Archaea</taxon>
        <taxon>Methanobacteriati</taxon>
        <taxon>Methanobacteriota</taxon>
        <taxon>Stenosarchaea group</taxon>
        <taxon>Methanomicrobia</taxon>
        <taxon>Methanomicrobiales</taxon>
        <taxon>Methanomicrobiaceae</taxon>
        <taxon>Methanofollis</taxon>
    </lineage>
</organism>
<evidence type="ECO:0000313" key="1">
    <source>
        <dbReference type="EMBL" id="EJG06536.1"/>
    </source>
</evidence>
<protein>
    <submittedName>
        <fullName evidence="1">Uncharacterized protein</fullName>
    </submittedName>
</protein>
<name>J0RYB3_9EURY</name>
<gene>
    <name evidence="1" type="ORF">Metli_0569</name>
</gene>
<evidence type="ECO:0000313" key="2">
    <source>
        <dbReference type="Proteomes" id="UP000005095"/>
    </source>
</evidence>
<reference evidence="1 2" key="1">
    <citation type="submission" date="2011-08" db="EMBL/GenBank/DDBJ databases">
        <title>The complete genome of Methanofollis liminatans DSM 4140.</title>
        <authorList>
            <consortium name="US DOE Joint Genome Institute (JGI-PGF)"/>
            <person name="Lucas S."/>
            <person name="Han J."/>
            <person name="Lapidus A."/>
            <person name="Bruce D."/>
            <person name="Goodwin L."/>
            <person name="Pitluck S."/>
            <person name="Peters L."/>
            <person name="Kyrpides N."/>
            <person name="Mavromatis K."/>
            <person name="Ivanova N."/>
            <person name="Mikhailova N."/>
            <person name="Lu M."/>
            <person name="Detter J.C."/>
            <person name="Tapia R."/>
            <person name="Han C."/>
            <person name="Land M."/>
            <person name="Hauser L."/>
            <person name="Markowitz V."/>
            <person name="Cheng J.-F."/>
            <person name="Hugenholtz P."/>
            <person name="Woyke T."/>
            <person name="Wu D."/>
            <person name="Spring S."/>
            <person name="Schuler E."/>
            <person name="Brambilla E."/>
            <person name="Klenk H.-P."/>
            <person name="Eisen J.A."/>
        </authorList>
    </citation>
    <scope>NUCLEOTIDE SEQUENCE [LARGE SCALE GENOMIC DNA]</scope>
    <source>
        <strain evidence="1 2">DSM 4140</strain>
    </source>
</reference>